<dbReference type="WBParaSite" id="MhA1_Contig2936.frz3.gene1">
    <property type="protein sequence ID" value="MhA1_Contig2936.frz3.gene1"/>
    <property type="gene ID" value="MhA1_Contig2936.frz3.gene1"/>
</dbReference>
<reference evidence="3" key="1">
    <citation type="submission" date="2016-11" db="UniProtKB">
        <authorList>
            <consortium name="WormBaseParasite"/>
        </authorList>
    </citation>
    <scope>IDENTIFICATION</scope>
</reference>
<name>A0A1I8BKQ6_MELHA</name>
<evidence type="ECO:0000256" key="1">
    <source>
        <dbReference type="SAM" id="MobiDB-lite"/>
    </source>
</evidence>
<dbReference type="Proteomes" id="UP000095281">
    <property type="component" value="Unplaced"/>
</dbReference>
<accession>A0A1I8BKQ6</accession>
<protein>
    <submittedName>
        <fullName evidence="3">PAZ domain-containing protein</fullName>
    </submittedName>
</protein>
<feature type="compositionally biased region" description="Basic residues" evidence="1">
    <location>
        <begin position="163"/>
        <end position="172"/>
    </location>
</feature>
<evidence type="ECO:0000313" key="2">
    <source>
        <dbReference type="Proteomes" id="UP000095281"/>
    </source>
</evidence>
<keyword evidence="2" id="KW-1185">Reference proteome</keyword>
<feature type="region of interest" description="Disordered" evidence="1">
    <location>
        <begin position="148"/>
        <end position="172"/>
    </location>
</feature>
<dbReference type="AlphaFoldDB" id="A0A1I8BKQ6"/>
<proteinExistence type="predicted"/>
<evidence type="ECO:0000313" key="3">
    <source>
        <dbReference type="WBParaSite" id="MhA1_Contig2936.frz3.gene1"/>
    </source>
</evidence>
<organism evidence="2 3">
    <name type="scientific">Meloidogyne hapla</name>
    <name type="common">Root-knot nematode worm</name>
    <dbReference type="NCBI Taxonomy" id="6305"/>
    <lineage>
        <taxon>Eukaryota</taxon>
        <taxon>Metazoa</taxon>
        <taxon>Ecdysozoa</taxon>
        <taxon>Nematoda</taxon>
        <taxon>Chromadorea</taxon>
        <taxon>Rhabditida</taxon>
        <taxon>Tylenchina</taxon>
        <taxon>Tylenchomorpha</taxon>
        <taxon>Tylenchoidea</taxon>
        <taxon>Meloidogynidae</taxon>
        <taxon>Meloidogyninae</taxon>
        <taxon>Meloidogyne</taxon>
    </lineage>
</organism>
<sequence>MLPTLWYAENRNIGVIYPSIFEPNYNYEIFNDEEEDVDDIKKYIKLFYTQLVINPQLDQNQQKKILKAIEANNLFYQLYYILPINLQRKIEIYAINHYFENNGIPINYLGENVDALIPINTSLGSEILVAPQNYAEIIYEIHNYALTNGPPPPPIEHQQQQRRGGRRGRRNN</sequence>